<keyword evidence="16" id="KW-1185">Reference proteome</keyword>
<comment type="catalytic activity">
    <reaction evidence="8">
        <text>Couples ATP hydrolysis with the unwinding of duplex DNA by translocating in the 3'-5' direction.</text>
        <dbReference type="EC" id="5.6.2.4"/>
    </reaction>
</comment>
<dbReference type="Gene3D" id="3.40.50.300">
    <property type="entry name" value="P-loop containing nucleotide triphosphate hydrolases"/>
    <property type="match status" value="2"/>
</dbReference>
<dbReference type="Pfam" id="PF13361">
    <property type="entry name" value="UvrD_C"/>
    <property type="match status" value="2"/>
</dbReference>
<evidence type="ECO:0000313" key="16">
    <source>
        <dbReference type="Proteomes" id="UP001165405"/>
    </source>
</evidence>
<protein>
    <recommendedName>
        <fullName evidence="11">ATP-dependent DNA helicase</fullName>
        <ecNumber evidence="11">5.6.2.4</ecNumber>
    </recommendedName>
</protein>
<comment type="catalytic activity">
    <reaction evidence="9 11">
        <text>ATP + H2O = ADP + phosphate + H(+)</text>
        <dbReference type="Rhea" id="RHEA:13065"/>
        <dbReference type="ChEBI" id="CHEBI:15377"/>
        <dbReference type="ChEBI" id="CHEBI:15378"/>
        <dbReference type="ChEBI" id="CHEBI:30616"/>
        <dbReference type="ChEBI" id="CHEBI:43474"/>
        <dbReference type="ChEBI" id="CHEBI:456216"/>
        <dbReference type="EC" id="5.6.2.4"/>
    </reaction>
</comment>
<dbReference type="GO" id="GO:0005524">
    <property type="term" value="F:ATP binding"/>
    <property type="evidence" value="ECO:0007669"/>
    <property type="project" value="UniProtKB-UniRule"/>
</dbReference>
<dbReference type="GO" id="GO:0000725">
    <property type="term" value="P:recombinational repair"/>
    <property type="evidence" value="ECO:0007669"/>
    <property type="project" value="TreeGrafter"/>
</dbReference>
<evidence type="ECO:0000256" key="6">
    <source>
        <dbReference type="ARBA" id="ARBA00023125"/>
    </source>
</evidence>
<feature type="binding site" evidence="10">
    <location>
        <begin position="95"/>
        <end position="102"/>
    </location>
    <ligand>
        <name>ATP</name>
        <dbReference type="ChEBI" id="CHEBI:30616"/>
    </ligand>
</feature>
<keyword evidence="3 10" id="KW-0378">Hydrolase</keyword>
<dbReference type="GO" id="GO:0016787">
    <property type="term" value="F:hydrolase activity"/>
    <property type="evidence" value="ECO:0007669"/>
    <property type="project" value="UniProtKB-UniRule"/>
</dbReference>
<dbReference type="CDD" id="cd17932">
    <property type="entry name" value="DEXQc_UvrD"/>
    <property type="match status" value="1"/>
</dbReference>
<evidence type="ECO:0000313" key="15">
    <source>
        <dbReference type="EMBL" id="MCF4122670.1"/>
    </source>
</evidence>
<dbReference type="GO" id="GO:0033202">
    <property type="term" value="C:DNA helicase complex"/>
    <property type="evidence" value="ECO:0007669"/>
    <property type="project" value="TreeGrafter"/>
</dbReference>
<feature type="compositionally biased region" description="Gly residues" evidence="12">
    <location>
        <begin position="824"/>
        <end position="838"/>
    </location>
</feature>
<evidence type="ECO:0000256" key="11">
    <source>
        <dbReference type="RuleBase" id="RU364053"/>
    </source>
</evidence>
<evidence type="ECO:0000256" key="9">
    <source>
        <dbReference type="ARBA" id="ARBA00048988"/>
    </source>
</evidence>
<name>A0AA41U8P9_9MICO</name>
<comment type="similarity">
    <text evidence="1 11">Belongs to the helicase family. UvrD subfamily.</text>
</comment>
<organism evidence="15 16">
    <name type="scientific">Antribacter soli</name>
    <dbReference type="NCBI Taxonomy" id="2910976"/>
    <lineage>
        <taxon>Bacteria</taxon>
        <taxon>Bacillati</taxon>
        <taxon>Actinomycetota</taxon>
        <taxon>Actinomycetes</taxon>
        <taxon>Micrococcales</taxon>
        <taxon>Promicromonosporaceae</taxon>
        <taxon>Antribacter</taxon>
    </lineage>
</organism>
<dbReference type="InterPro" id="IPR000212">
    <property type="entry name" value="DNA_helicase_UvrD/REP"/>
</dbReference>
<dbReference type="NCBIfam" id="TIGR01073">
    <property type="entry name" value="pcrA"/>
    <property type="match status" value="1"/>
</dbReference>
<keyword evidence="5 10" id="KW-0067">ATP-binding</keyword>
<proteinExistence type="inferred from homology"/>
<dbReference type="CDD" id="cd18807">
    <property type="entry name" value="SF1_C_UvrD"/>
    <property type="match status" value="1"/>
</dbReference>
<dbReference type="Pfam" id="PF00580">
    <property type="entry name" value="UvrD-helicase"/>
    <property type="match status" value="1"/>
</dbReference>
<keyword evidence="2 10" id="KW-0547">Nucleotide-binding</keyword>
<dbReference type="InterPro" id="IPR013986">
    <property type="entry name" value="DExx_box_DNA_helicase_dom_sf"/>
</dbReference>
<gene>
    <name evidence="15" type="primary">pcrA</name>
    <name evidence="15" type="ORF">L1785_16955</name>
</gene>
<dbReference type="RefSeq" id="WP_236090469.1">
    <property type="nucleotide sequence ID" value="NZ_JAKGSG010000046.1"/>
</dbReference>
<dbReference type="EC" id="5.6.2.4" evidence="11"/>
<feature type="compositionally biased region" description="Gly residues" evidence="12">
    <location>
        <begin position="798"/>
        <end position="817"/>
    </location>
</feature>
<dbReference type="InterPro" id="IPR027417">
    <property type="entry name" value="P-loop_NTPase"/>
</dbReference>
<dbReference type="GO" id="GO:0003677">
    <property type="term" value="F:DNA binding"/>
    <property type="evidence" value="ECO:0007669"/>
    <property type="project" value="UniProtKB-KW"/>
</dbReference>
<evidence type="ECO:0000256" key="8">
    <source>
        <dbReference type="ARBA" id="ARBA00034617"/>
    </source>
</evidence>
<dbReference type="GO" id="GO:0005829">
    <property type="term" value="C:cytosol"/>
    <property type="evidence" value="ECO:0007669"/>
    <property type="project" value="TreeGrafter"/>
</dbReference>
<dbReference type="InterPro" id="IPR005751">
    <property type="entry name" value="ATP-dep_DNA_helicase_PcrA"/>
</dbReference>
<dbReference type="InterPro" id="IPR014016">
    <property type="entry name" value="UvrD-like_ATP-bd"/>
</dbReference>
<evidence type="ECO:0000259" key="14">
    <source>
        <dbReference type="PROSITE" id="PS51217"/>
    </source>
</evidence>
<dbReference type="GO" id="GO:0009314">
    <property type="term" value="P:response to radiation"/>
    <property type="evidence" value="ECO:0007669"/>
    <property type="project" value="UniProtKB-ARBA"/>
</dbReference>
<dbReference type="PANTHER" id="PTHR11070">
    <property type="entry name" value="UVRD / RECB / PCRA DNA HELICASE FAMILY MEMBER"/>
    <property type="match status" value="1"/>
</dbReference>
<dbReference type="InterPro" id="IPR014017">
    <property type="entry name" value="DNA_helicase_UvrD-like_C"/>
</dbReference>
<evidence type="ECO:0000256" key="5">
    <source>
        <dbReference type="ARBA" id="ARBA00022840"/>
    </source>
</evidence>
<keyword evidence="6 11" id="KW-0238">DNA-binding</keyword>
<evidence type="ECO:0000256" key="12">
    <source>
        <dbReference type="SAM" id="MobiDB-lite"/>
    </source>
</evidence>
<feature type="domain" description="UvrD-like helicase C-terminal" evidence="14">
    <location>
        <begin position="388"/>
        <end position="677"/>
    </location>
</feature>
<evidence type="ECO:0000256" key="7">
    <source>
        <dbReference type="ARBA" id="ARBA00023235"/>
    </source>
</evidence>
<dbReference type="Gene3D" id="1.10.486.10">
    <property type="entry name" value="PCRA, domain 4"/>
    <property type="match status" value="1"/>
</dbReference>
<evidence type="ECO:0000256" key="3">
    <source>
        <dbReference type="ARBA" id="ARBA00022801"/>
    </source>
</evidence>
<keyword evidence="4 10" id="KW-0347">Helicase</keyword>
<dbReference type="EMBL" id="JAKGSG010000046">
    <property type="protein sequence ID" value="MCF4122670.1"/>
    <property type="molecule type" value="Genomic_DNA"/>
</dbReference>
<dbReference type="PANTHER" id="PTHR11070:SF2">
    <property type="entry name" value="ATP-DEPENDENT DNA HELICASE SRS2"/>
    <property type="match status" value="1"/>
</dbReference>
<feature type="domain" description="UvrD-like helicase ATP-binding" evidence="13">
    <location>
        <begin position="74"/>
        <end position="387"/>
    </location>
</feature>
<dbReference type="Gene3D" id="1.10.10.160">
    <property type="match status" value="1"/>
</dbReference>
<reference evidence="15" key="1">
    <citation type="submission" date="2022-01" db="EMBL/GenBank/DDBJ databases">
        <title>Antribacter sp. nov., isolated from Guizhou of China.</title>
        <authorList>
            <person name="Chengliang C."/>
            <person name="Ya Z."/>
        </authorList>
    </citation>
    <scope>NUCLEOTIDE SEQUENCE</scope>
    <source>
        <strain evidence="15">KLBMP 9083</strain>
    </source>
</reference>
<evidence type="ECO:0000256" key="1">
    <source>
        <dbReference type="ARBA" id="ARBA00009922"/>
    </source>
</evidence>
<accession>A0AA41U8P9</accession>
<comment type="caution">
    <text evidence="15">The sequence shown here is derived from an EMBL/GenBank/DDBJ whole genome shotgun (WGS) entry which is preliminary data.</text>
</comment>
<dbReference type="GO" id="GO:0006260">
    <property type="term" value="P:DNA replication"/>
    <property type="evidence" value="ECO:0007669"/>
    <property type="project" value="InterPro"/>
</dbReference>
<dbReference type="AlphaFoldDB" id="A0AA41U8P9"/>
<evidence type="ECO:0000256" key="4">
    <source>
        <dbReference type="ARBA" id="ARBA00022806"/>
    </source>
</evidence>
<dbReference type="PROSITE" id="PS51198">
    <property type="entry name" value="UVRD_HELICASE_ATP_BIND"/>
    <property type="match status" value="1"/>
</dbReference>
<dbReference type="PROSITE" id="PS51217">
    <property type="entry name" value="UVRD_HELICASE_CTER"/>
    <property type="match status" value="1"/>
</dbReference>
<dbReference type="SUPFAM" id="SSF52540">
    <property type="entry name" value="P-loop containing nucleoside triphosphate hydrolases"/>
    <property type="match status" value="1"/>
</dbReference>
<feature type="region of interest" description="Disordered" evidence="12">
    <location>
        <begin position="1"/>
        <end position="50"/>
    </location>
</feature>
<dbReference type="Proteomes" id="UP001165405">
    <property type="component" value="Unassembled WGS sequence"/>
</dbReference>
<feature type="region of interest" description="Disordered" evidence="12">
    <location>
        <begin position="765"/>
        <end position="843"/>
    </location>
</feature>
<feature type="compositionally biased region" description="Gly residues" evidence="12">
    <location>
        <begin position="771"/>
        <end position="790"/>
    </location>
</feature>
<dbReference type="FunFam" id="1.10.486.10:FF:000003">
    <property type="entry name" value="ATP-dependent DNA helicase"/>
    <property type="match status" value="1"/>
</dbReference>
<evidence type="ECO:0000256" key="2">
    <source>
        <dbReference type="ARBA" id="ARBA00022741"/>
    </source>
</evidence>
<evidence type="ECO:0000256" key="10">
    <source>
        <dbReference type="PROSITE-ProRule" id="PRU00560"/>
    </source>
</evidence>
<keyword evidence="7" id="KW-0413">Isomerase</keyword>
<evidence type="ECO:0000259" key="13">
    <source>
        <dbReference type="PROSITE" id="PS51198"/>
    </source>
</evidence>
<dbReference type="GO" id="GO:0043138">
    <property type="term" value="F:3'-5' DNA helicase activity"/>
    <property type="evidence" value="ECO:0007669"/>
    <property type="project" value="UniProtKB-EC"/>
</dbReference>
<dbReference type="FunFam" id="1.10.10.160:FF:000001">
    <property type="entry name" value="ATP-dependent DNA helicase"/>
    <property type="match status" value="1"/>
</dbReference>
<feature type="compositionally biased region" description="Basic and acidic residues" evidence="12">
    <location>
        <begin position="21"/>
        <end position="34"/>
    </location>
</feature>
<sequence length="898" mass="97111">MTSLFDSLPLPGLNLPVPPGDESRLPRTAPRWDEGGEPAPAPDEPDWLAGLPHQEEAPRARGAYAHLDPDELLEGLNPQQRVAVVHEGGQLLIVAGAGSGKTRVLTHRIAYLLATGRARAGEILAITFTNKAAAEMRERVENLVGPSAGRMWVSTFHSACVRILRREASNLGLKSSFSIYDAADSQRLITMVTRELNLDPKKYPARGLANKISDLKNELVDPETYAQETGAHATEEGLAARGAKVPEFDQVLADVYARYQARLSQAHALDFDDIIMTTVNLLQAFPNVAEHYRRRFRHIMVDEYQDTNHAQYVLVRELAGVTAESAAARAGEDPQAIALDPAELTVVGDADQSIYAFRGATIRNILEFEADYPAATTVMLEQNYRSTQNILTAANAVISRNRDRKPKRLWTDAGAGAKIIGYVADDEHQEARFVAEEIDRLGDAERVRPGDVAIFYRTNAQSRALEEVLVRVGLPYKVVGGTRFYERREIKDAIAYLRALANVDDDVNLRRVLNVPKRGLGDRAEALVAALADRERTSFGAALERAEEVPGMTTRTLKPLLVFREMMTDLRALVDEGAAPAVILSAVLDRTGYLAELRASDDPQDASRVENLAELHAVATEFSDLDPEGDLADFLERVSLVADSDQIPDEDVADGAAEEHKEEQGVVTLMTLHTAKGLEFPVVFLTGMEDGTFPHMRSLHDDGELAEERRLAYVGITRARERLYVSRSAVRAAWGMANEFPPSRFLDEIPDELWDWRRRESSTQAIRSGGSVWGGGRGGSSWSGSGGGSSSGRRASSGGYGSGASGSGSYGSGGGSGVRAAGRPGTGAGAGVSGGGPRFGSVDVQKDVPSLAVGDRVTHDAYGLGTVVDVEPNAVVKIDFGAAGTKRIALKYTVVTKL</sequence>